<gene>
    <name evidence="1" type="ORF">PHLCEN_2v5269</name>
</gene>
<organism evidence="1 2">
    <name type="scientific">Hermanssonia centrifuga</name>
    <dbReference type="NCBI Taxonomy" id="98765"/>
    <lineage>
        <taxon>Eukaryota</taxon>
        <taxon>Fungi</taxon>
        <taxon>Dikarya</taxon>
        <taxon>Basidiomycota</taxon>
        <taxon>Agaricomycotina</taxon>
        <taxon>Agaricomycetes</taxon>
        <taxon>Polyporales</taxon>
        <taxon>Meruliaceae</taxon>
        <taxon>Hermanssonia</taxon>
    </lineage>
</organism>
<dbReference type="Proteomes" id="UP000186601">
    <property type="component" value="Unassembled WGS sequence"/>
</dbReference>
<dbReference type="EMBL" id="MLYV02000520">
    <property type="protein sequence ID" value="PSR87011.1"/>
    <property type="molecule type" value="Genomic_DNA"/>
</dbReference>
<reference evidence="1 2" key="1">
    <citation type="submission" date="2018-02" db="EMBL/GenBank/DDBJ databases">
        <title>Genome sequence of the basidiomycete white-rot fungus Phlebia centrifuga.</title>
        <authorList>
            <person name="Granchi Z."/>
            <person name="Peng M."/>
            <person name="de Vries R.P."/>
            <person name="Hilden K."/>
            <person name="Makela M.R."/>
            <person name="Grigoriev I."/>
            <person name="Riley R."/>
        </authorList>
    </citation>
    <scope>NUCLEOTIDE SEQUENCE [LARGE SCALE GENOMIC DNA]</scope>
    <source>
        <strain evidence="1 2">FBCC195</strain>
    </source>
</reference>
<name>A0A2R6P8I7_9APHY</name>
<accession>A0A2R6P8I7</accession>
<comment type="caution">
    <text evidence="1">The sequence shown here is derived from an EMBL/GenBank/DDBJ whole genome shotgun (WGS) entry which is preliminary data.</text>
</comment>
<dbReference type="AlphaFoldDB" id="A0A2R6P8I7"/>
<proteinExistence type="predicted"/>
<sequence length="72" mass="7937">MLNSMLALLNSRQSLREAMNVDKSVLTGLANLHTADDRIVFGIVSSAINESLVRLPYESSTNSHGYDIFPKN</sequence>
<keyword evidence="2" id="KW-1185">Reference proteome</keyword>
<evidence type="ECO:0000313" key="1">
    <source>
        <dbReference type="EMBL" id="PSR87011.1"/>
    </source>
</evidence>
<protein>
    <submittedName>
        <fullName evidence="1">Uncharacterized protein</fullName>
    </submittedName>
</protein>
<evidence type="ECO:0000313" key="2">
    <source>
        <dbReference type="Proteomes" id="UP000186601"/>
    </source>
</evidence>